<dbReference type="Proteomes" id="UP000004095">
    <property type="component" value="Unassembled WGS sequence"/>
</dbReference>
<dbReference type="Pfam" id="PF07045">
    <property type="entry name" value="DUF1330"/>
    <property type="match status" value="1"/>
</dbReference>
<dbReference type="EMBL" id="AAWS01000081">
    <property type="protein sequence ID" value="EAY24130.1"/>
    <property type="molecule type" value="Genomic_DNA"/>
</dbReference>
<gene>
    <name evidence="2" type="ORF">M23134_06047</name>
</gene>
<reference evidence="2 3" key="1">
    <citation type="submission" date="2007-01" db="EMBL/GenBank/DDBJ databases">
        <authorList>
            <person name="Haygood M."/>
            <person name="Podell S."/>
            <person name="Anderson C."/>
            <person name="Hopkinson B."/>
            <person name="Roe K."/>
            <person name="Barbeau K."/>
            <person name="Gaasterland T."/>
            <person name="Ferriera S."/>
            <person name="Johnson J."/>
            <person name="Kravitz S."/>
            <person name="Beeson K."/>
            <person name="Sutton G."/>
            <person name="Rogers Y.-H."/>
            <person name="Friedman R."/>
            <person name="Frazier M."/>
            <person name="Venter J.C."/>
        </authorList>
    </citation>
    <scope>NUCLEOTIDE SEQUENCE [LARGE SCALE GENOMIC DNA]</scope>
    <source>
        <strain evidence="2 3">ATCC 23134</strain>
    </source>
</reference>
<proteinExistence type="predicted"/>
<evidence type="ECO:0000259" key="1">
    <source>
        <dbReference type="Pfam" id="PF07045"/>
    </source>
</evidence>
<dbReference type="PANTHER" id="PTHR40257">
    <property type="match status" value="1"/>
</dbReference>
<evidence type="ECO:0000313" key="3">
    <source>
        <dbReference type="Proteomes" id="UP000004095"/>
    </source>
</evidence>
<dbReference type="Gene3D" id="3.30.70.100">
    <property type="match status" value="1"/>
</dbReference>
<dbReference type="InterPro" id="IPR010753">
    <property type="entry name" value="DUF1330"/>
</dbReference>
<dbReference type="InterPro" id="IPR011008">
    <property type="entry name" value="Dimeric_a/b-barrel"/>
</dbReference>
<dbReference type="RefSeq" id="WP_002705476.1">
    <property type="nucleotide sequence ID" value="NZ_AAWS01000081.1"/>
</dbReference>
<dbReference type="SUPFAM" id="SSF54909">
    <property type="entry name" value="Dimeric alpha+beta barrel"/>
    <property type="match status" value="1"/>
</dbReference>
<feature type="domain" description="DUF1330" evidence="1">
    <location>
        <begin position="47"/>
        <end position="120"/>
    </location>
</feature>
<sequence length="134" mass="14959">MQLTNQITATADQIKALIQDYPKDAPVAMVNILKFKEKTDQGNESGQDAFRRYFKNMQSLLAKAEAKVIWSGYVQNTVIGDDNNQPDMVAIVEYPSVQHFVDLAMSPEYQAVKNDREIALTYGGLLASKTTTKP</sequence>
<organism evidence="2 3">
    <name type="scientific">Microscilla marina ATCC 23134</name>
    <dbReference type="NCBI Taxonomy" id="313606"/>
    <lineage>
        <taxon>Bacteria</taxon>
        <taxon>Pseudomonadati</taxon>
        <taxon>Bacteroidota</taxon>
        <taxon>Cytophagia</taxon>
        <taxon>Cytophagales</taxon>
        <taxon>Microscillaceae</taxon>
        <taxon>Microscilla</taxon>
    </lineage>
</organism>
<evidence type="ECO:0000313" key="2">
    <source>
        <dbReference type="EMBL" id="EAY24130.1"/>
    </source>
</evidence>
<dbReference type="PANTHER" id="PTHR40257:SF1">
    <property type="entry name" value="DUF1330 DOMAIN-CONTAINING PROTEIN"/>
    <property type="match status" value="1"/>
</dbReference>
<name>A1ZZS2_MICM2</name>
<protein>
    <recommendedName>
        <fullName evidence="1">DUF1330 domain-containing protein</fullName>
    </recommendedName>
</protein>
<comment type="caution">
    <text evidence="2">The sequence shown here is derived from an EMBL/GenBank/DDBJ whole genome shotgun (WGS) entry which is preliminary data.</text>
</comment>
<dbReference type="AlphaFoldDB" id="A1ZZS2"/>
<keyword evidence="3" id="KW-1185">Reference proteome</keyword>
<dbReference type="eggNOG" id="COG5470">
    <property type="taxonomic scope" value="Bacteria"/>
</dbReference>
<dbReference type="OrthoDB" id="8909581at2"/>
<accession>A1ZZS2</accession>